<dbReference type="Gene3D" id="3.30.559.30">
    <property type="entry name" value="Nonribosomal peptide synthetase, condensation domain"/>
    <property type="match status" value="5"/>
</dbReference>
<dbReference type="EMBL" id="AZXY01000004">
    <property type="protein sequence ID" value="KSZ59040.1"/>
    <property type="molecule type" value="Genomic_DNA"/>
</dbReference>
<proteinExistence type="inferred from homology"/>
<dbReference type="GO" id="GO:0005829">
    <property type="term" value="C:cytosol"/>
    <property type="evidence" value="ECO:0007669"/>
    <property type="project" value="TreeGrafter"/>
</dbReference>
<comment type="cofactor">
    <cofactor evidence="1">
        <name>pantetheine 4'-phosphate</name>
        <dbReference type="ChEBI" id="CHEBI:47942"/>
    </cofactor>
</comment>
<dbReference type="Proteomes" id="UP000053060">
    <property type="component" value="Unassembled WGS sequence"/>
</dbReference>
<evidence type="ECO:0000256" key="1">
    <source>
        <dbReference type="ARBA" id="ARBA00001957"/>
    </source>
</evidence>
<dbReference type="InterPro" id="IPR036736">
    <property type="entry name" value="ACP-like_sf"/>
</dbReference>
<dbReference type="InterPro" id="IPR025110">
    <property type="entry name" value="AMP-bd_C"/>
</dbReference>
<dbReference type="GO" id="GO:0044550">
    <property type="term" value="P:secondary metabolite biosynthetic process"/>
    <property type="evidence" value="ECO:0007669"/>
    <property type="project" value="UniProtKB-ARBA"/>
</dbReference>
<dbReference type="SMART" id="SM00823">
    <property type="entry name" value="PKS_PP"/>
    <property type="match status" value="3"/>
</dbReference>
<dbReference type="InterPro" id="IPR010071">
    <property type="entry name" value="AA_adenyl_dom"/>
</dbReference>
<dbReference type="Gene3D" id="3.30.300.30">
    <property type="match status" value="3"/>
</dbReference>
<feature type="domain" description="Carrier" evidence="6">
    <location>
        <begin position="4006"/>
        <end position="4080"/>
    </location>
</feature>
<dbReference type="InterPro" id="IPR045851">
    <property type="entry name" value="AMP-bd_C_sf"/>
</dbReference>
<comment type="similarity">
    <text evidence="2">Belongs to the ATP-dependent AMP-binding enzyme family.</text>
</comment>
<evidence type="ECO:0000256" key="4">
    <source>
        <dbReference type="ARBA" id="ARBA00022553"/>
    </source>
</evidence>
<comment type="caution">
    <text evidence="7">The sequence shown here is derived from an EMBL/GenBank/DDBJ whole genome shotgun (WGS) entry which is preliminary data.</text>
</comment>
<dbReference type="InterPro" id="IPR020845">
    <property type="entry name" value="AMP-binding_CS"/>
</dbReference>
<evidence type="ECO:0000256" key="3">
    <source>
        <dbReference type="ARBA" id="ARBA00022450"/>
    </source>
</evidence>
<dbReference type="PANTHER" id="PTHR45527:SF1">
    <property type="entry name" value="FATTY ACID SYNTHASE"/>
    <property type="match status" value="1"/>
</dbReference>
<dbReference type="FunFam" id="1.10.1200.10:FF:000005">
    <property type="entry name" value="Nonribosomal peptide synthetase 1"/>
    <property type="match status" value="1"/>
</dbReference>
<dbReference type="Pfam" id="PF00550">
    <property type="entry name" value="PP-binding"/>
    <property type="match status" value="3"/>
</dbReference>
<feature type="domain" description="Carrier" evidence="6">
    <location>
        <begin position="1864"/>
        <end position="1939"/>
    </location>
</feature>
<dbReference type="FunFam" id="2.30.38.10:FF:000001">
    <property type="entry name" value="Non-ribosomal peptide synthetase PvdI"/>
    <property type="match status" value="2"/>
</dbReference>
<dbReference type="GO" id="GO:0043041">
    <property type="term" value="P:amino acid activation for nonribosomal peptide biosynthetic process"/>
    <property type="evidence" value="ECO:0007669"/>
    <property type="project" value="TreeGrafter"/>
</dbReference>
<dbReference type="SUPFAM" id="SSF56801">
    <property type="entry name" value="Acetyl-CoA synthetase-like"/>
    <property type="match status" value="3"/>
</dbReference>
<dbReference type="InterPro" id="IPR000873">
    <property type="entry name" value="AMP-dep_synth/lig_dom"/>
</dbReference>
<dbReference type="PROSITE" id="PS00012">
    <property type="entry name" value="PHOSPHOPANTETHEINE"/>
    <property type="match status" value="2"/>
</dbReference>
<dbReference type="Pfam" id="PF00501">
    <property type="entry name" value="AMP-binding"/>
    <property type="match status" value="3"/>
</dbReference>
<dbReference type="Gene3D" id="2.30.38.10">
    <property type="entry name" value="Luciferase, Domain 3"/>
    <property type="match status" value="3"/>
</dbReference>
<evidence type="ECO:0000259" key="6">
    <source>
        <dbReference type="PROSITE" id="PS50075"/>
    </source>
</evidence>
<dbReference type="Pfam" id="PF00668">
    <property type="entry name" value="Condensation"/>
    <property type="match status" value="4"/>
</dbReference>
<dbReference type="InterPro" id="IPR009081">
    <property type="entry name" value="PP-bd_ACP"/>
</dbReference>
<dbReference type="InterPro" id="IPR023213">
    <property type="entry name" value="CAT-like_dom_sf"/>
</dbReference>
<dbReference type="PATRIC" id="fig|1441730.3.peg.2214"/>
<dbReference type="CDD" id="cd05930">
    <property type="entry name" value="A_NRPS"/>
    <property type="match status" value="2"/>
</dbReference>
<gene>
    <name evidence="7" type="ORF">Z045_10630</name>
</gene>
<dbReference type="SUPFAM" id="SSF47336">
    <property type="entry name" value="ACP-like"/>
    <property type="match status" value="3"/>
</dbReference>
<feature type="region of interest" description="Disordered" evidence="5">
    <location>
        <begin position="4081"/>
        <end position="4103"/>
    </location>
</feature>
<dbReference type="InterPro" id="IPR006162">
    <property type="entry name" value="Ppantetheine_attach_site"/>
</dbReference>
<dbReference type="GO" id="GO:0072330">
    <property type="term" value="P:monocarboxylic acid biosynthetic process"/>
    <property type="evidence" value="ECO:0007669"/>
    <property type="project" value="UniProtKB-ARBA"/>
</dbReference>
<evidence type="ECO:0000256" key="2">
    <source>
        <dbReference type="ARBA" id="ARBA00006432"/>
    </source>
</evidence>
<dbReference type="Pfam" id="PF13193">
    <property type="entry name" value="AMP-binding_C"/>
    <property type="match status" value="2"/>
</dbReference>
<sequence length="4103" mass="442275">MQSVYPVTRAQRTIYFGHQLDATGHLYNTGMYTETIGDEIDIDRMITAIHSVLDVAETLHVNFDVDADGNVVQIPRATREWDLPVIDFRGEDDPAAASDRWMRETMSEPQDLARDLLFRFAIHRLSDDTVRLYQQYHHIVNDGYGIGLATTAMTRAYVEGKGPDRAAEWTLERYVRVDEEYVASEQRELDRRYWLDELADLPQVTRLLGSGRLSSPGELVAWSHIDADGRGRLERYAKAHGTRPATVLIALLGAYLARATRRRDVVISLPTTARGTRELRTVPAMVASVLPLRFDVPDDARLADVAEVIDGKLLGLLKHGRYRGEDLGRELAEIDPDWRPPTVGVNIMPAAASRYSVGRESQAHMLSSGPVGELEFILVLEKAGHPIEIGLRGHADDAPLAQRCAADLDDFLAAILDDLDAPLGTFDVAPAPSLAESPEADHIGESPEADHIGAAAGHEDTIAGPLALMPATARRRDAGLSVDAALREYRIPAPEDLTEDAVVTAVAAVVEHHPALRTTLTAPALVLWLLSVNDTAAVDARTLVADAALPAGTATADLPLRPDATAGRILTAVRLTGADESAGELVFLAPAGLVDETSWSIVTADLHRALRAARRGTQIVLPPVPTSTATHARVFTEQAASPQRLAELPDWMTTVAPGAEFAAAVATGRTRTPVTVTLTDDEYATATTAVAGLVSGDATDVWTAVTAVAVASTRESAEGELLVDIVRDGRIALIPDADLTRTVGALDWTTPVRLALASDPLDALRAAKERLRAAPDRGIGWPMLRYANVQAGPALAPLGQPQVLVRSGGDRIGNYLLDIHIERGTDGAAVHLTADEALDPDLVARLAEAWRAAFDDLLGRADAASGRTSLTPSDLGHVTLTQAEIDRVARIASARIEDIWPLSPLQRGLYFQSVFDSSKDIYTAQFSLDFGHRLDVARLRRAAARLLAENPTVRAGFTDDGLTDPVQFIGAADLEVPFTEVDLTDLDPAEQQGRAEKLIEEDRLQPFDLASPPLWRMLLLHLDGIDRLVVNREFILWDGWSGALFVDELLARYAGDEITTPEAGFTDYLQWLAARDRAAAEQAWRDEFAGFDKPTLLAGSTRDRAAIVPLRIESYIGETLTAALRDRARSTGVTLNALMNAVVGLLLAAESGSTDVVFGSTVAGRPTEIVGLDRVIGMFLNTVPVRVRLSGAETVADLLRRMQDEYADRMEFEYLGLGDILRAVGHSELFDTLFVLQNFKDADEMARQSARHGIVAEDSLDHTHYPLAIVVSPGQTMHVKIDYRPDVVDGARARALHDRFVALLDFVARGVDLPVASVPALTAAEHAVTDARLRAEIPAVEDVTVAEMLIARAATDADRIALVSGEQSCTYGELAGRVEALARTLIAGGAGPETIVCLGLPRSIDTVVALFAILRTGAAYLPLELDQPDERLRTVIDDAQPALFLTTTAVQDRLGLPTDRSICLDKPLAADTAPLTDVELGAFAPGRPGRPEHPAYVIYTSGSTGKPKGVVTPYRGLTNMQRNHQDEIFDPVVSSVDGRRMRVAHTVSFAFDMSWEELLWLVEGHEVHVCDEDLRRDATALVEYCNTHAIDVVNVTPTYATQLIADGMLDEGPGQHRPPLVLLGGEAVSDSVWTRLRETDGTLGYNLYGPTEYTINTLGGGTDDSATPTVGVPIRATRAYILDPWLRPVVDGVVGELYIAGVGLARGYLNRFGLTADRFVADPWSAGGRMYRTGDLMRLRSDGNLDYLGRVDDQVKIRGYRVELHEIATVLEEHPEVGTAAVIAVDDPLVPGTKRLAAYAVPVGDGDPSELSSRLVAHLRAQLPDYMVPAGVQLIDSVPMTVNGKLDTRALPEPQAATGLGGRAPRTETEKILCEVFADVLGVDEVGADDDFFELGGHSMIAMRIVGRIRSDLGVDVTIRDLFEARSVEELARRIPGAAVALPPVTTRTRPDRVPLSAAQERLWLLQQLQDDSLAYHYAHVARLDGAVDADALAAAVADVVERHESLRTVVDSEDGTPFQRILPTPEAVRFELRETESEDAVRALLTERLTASFDLRTDPPLRVVLVRVAADRHVLAVVLHHIATDEWSDAPLLGDLTCAYLARSAGAAPEWSPLPVQYADYTLWQRELIEAGRIDNRIDNRIDYWTDTLAQLPDEIVLPTDRPRPARPTGAAGNTTATVPADIAARLRAVADARGGTMFMALHAAVAALLSRLGAGDDIVVGTPVSGRSDTALDELVGFFVNTLVLRTDLSGEPTFAELLDRVRETDLAAMAHQEVPFQQLVERLAPPRVEGRNPLFQVMVSYLQRPAQLPDLLGVPTRWEPLSNVRAKFDLNLTFVDAPDTGEVAVSVEYATDLFDATTADTLLAALLTLLEQVASTPEARIGDAAILDVDEAAGQLAVGTGERVDFALVPLSEVLARSAAEHADRPALVAADHTLTHAALDAASSRLARELVALGAGPGAIVAVAVPRSVEQVVAIHAVVKSGAAYQPIDTTLPETRIEYLLGDARPRVVLTRSDIALPGDHPRLDLDDAEVRARIDARGPESVTDTDRIAPLTLDHPLYVIYTSGSTGLPKGVAVSHRAVANRLEWVRRELPLAPDDRVLLRTPATFDVSVWELFAPFVDGASVVVGGPDAHRDPVESATLLRDGNITVAHFVPSMLEETLAVPATADAANLRRIVCSGEALSPRTVERAAKVLPQVRIHNLYGPTEAAVEVTLDADPGARVGSPTRGSVIGRPGANVCLYVLDRYLRPVPAGTPGELYIGGVQVAQGYLRRPALTAQRFVADPYGDPGARLYRTGDLARWDARGDLEYLGRGDDQIKLRGLRIELGELEAALDAVDGVARAVAAVKPGPAGSAGSTGTGDSVLVGYVVPAAGVAVDPVTVREALVGRVPDYLLPARVLVIDSVPTTFNGKLDRSALPAPEFDTGSGRQPRTELEATIATLFADALGLEEVGIDDDFFALGGHSLAAIRLVNAIRSELGADLALRTVFDAPTVESLAQRCAAAGQASPRPALVAADPRPAMVPLSYAQQRLWILDQLGARGGVYNVPVTWRVHGRVDVLALEAAVRDVVLRHEALRTVFPSADGQAYQQVLTPDEVRVVADHRSVAAADVRDALAEAIDHRFDLSAELPVRLSVLDAGDDTVVALVIHHIAVDEWSTKALLTDLATAYALRQAGQAPEWTQPAVQYADFTLWQRELLGDPADAESLAARQRAYWRDALAGLPEELPLPTDRTRPARTSYRGGAVPFALDPEVVRALREVARAHDVSMFMVVQTAVAVLLAAYGGGEDIPLGTPVSGRGDAQLEDLVGFFLNTLVLRTDLSGDPTVAELLDRIRRTDLEAFDHQDLPFEQVVDAVLGSDRSVSRALHPLFQVMIVYLVEPDPRSAGGLTAGVTPEPHPMETSKFDLSFDLVEYAGTDTVVGVVEYSSDLYDRGTVERLAAGLDRVLRTLAGGEAHRRLSAIDVLPADERARLEQWRTTPAQATEAVTVADLFDDAVARHPHETTLVAGDLEWTFADLASRVRRWARLLVDHGVAPETRVALVLPRTADTIAAMLAVLVSGGAYVALEPRTPTERLATILGTAEPVVVLTTGELVSSLPAVDAPVLTLDDETLAERVAGYDDAPLTDADRLAPLRADHPAYVVYTSGSTGTPKAVLALHRGLTALFHSHRADLYEPTQARTGRDRLRVGHAWSFAFDASWQPQLWLFDGHAVHVVDEKVQRDPAEMVRVAHESRWDFVEVTPSHLAQLLDHGLADDGRCPASLGFGGEAVSQPMWDRLRDLDGVSAYNLYGPSESTVDALVARASDADAPVAGRPVAGTRAYILDRWMRPAPIGVEGELYLAGRGLARGYLADPGRTADRFVADTIDPEFPGDRMYRTGDRALWTPDGHIRYRRRGDDQVKIRGYRIEPAEIETVLSSRPDVATAVVLARTDLGATARLVAYVVPAAGHTLDAETLRRAVARVLPDYMVPSATVVLGALPTLANGKIDRAALPRPEIAPRAHRAPSTPAEELLCALASEVTGAEQVGVDDDLLELGCDSISVMRILGGLRAAGYVIDAESIFTTASIGELAATLHENEIRGAGNGHPADGPTKCSTAEENR</sequence>
<protein>
    <submittedName>
        <fullName evidence="7">Non-ribosomal peptide synthetase</fullName>
    </submittedName>
</protein>
<dbReference type="Gene3D" id="3.40.50.980">
    <property type="match status" value="6"/>
</dbReference>
<dbReference type="FunFam" id="3.40.50.12780:FF:000012">
    <property type="entry name" value="Non-ribosomal peptide synthetase"/>
    <property type="match status" value="1"/>
</dbReference>
<dbReference type="NCBIfam" id="NF003417">
    <property type="entry name" value="PRK04813.1"/>
    <property type="match status" value="3"/>
</dbReference>
<dbReference type="InterPro" id="IPR001242">
    <property type="entry name" value="Condensation_dom"/>
</dbReference>
<dbReference type="UniPathway" id="UPA00011"/>
<dbReference type="FunFam" id="1.10.1200.10:FF:000016">
    <property type="entry name" value="Non-ribosomal peptide synthase"/>
    <property type="match status" value="1"/>
</dbReference>
<evidence type="ECO:0000313" key="7">
    <source>
        <dbReference type="EMBL" id="KSZ59040.1"/>
    </source>
</evidence>
<name>A0A0V9UM05_9NOCA</name>
<evidence type="ECO:0000313" key="8">
    <source>
        <dbReference type="Proteomes" id="UP000053060"/>
    </source>
</evidence>
<dbReference type="Gene3D" id="3.30.559.10">
    <property type="entry name" value="Chloramphenicol acetyltransferase-like domain"/>
    <property type="match status" value="5"/>
</dbReference>
<dbReference type="PROSITE" id="PS00455">
    <property type="entry name" value="AMP_BINDING"/>
    <property type="match status" value="3"/>
</dbReference>
<dbReference type="SUPFAM" id="SSF52777">
    <property type="entry name" value="CoA-dependent acyltransferases"/>
    <property type="match status" value="10"/>
</dbReference>
<dbReference type="RefSeq" id="WP_060651814.1">
    <property type="nucleotide sequence ID" value="NZ_AZXY01000004.1"/>
</dbReference>
<reference evidence="8" key="1">
    <citation type="submission" date="2015-01" db="EMBL/GenBank/DDBJ databases">
        <title>Draft genome sequence of Rhodococcus pyridinivorans strain KG-16, a hydrocarbon-degrading bacterium.</title>
        <authorList>
            <person name="Aggarwal R.K."/>
            <person name="Dawar C."/>
        </authorList>
    </citation>
    <scope>NUCLEOTIDE SEQUENCE [LARGE SCALE GENOMIC DNA]</scope>
    <source>
        <strain evidence="8">KG-16</strain>
    </source>
</reference>
<accession>A0A0V9UM05</accession>
<dbReference type="FunFam" id="3.30.300.30:FF:000010">
    <property type="entry name" value="Enterobactin synthetase component F"/>
    <property type="match status" value="1"/>
</dbReference>
<dbReference type="CDD" id="cd19540">
    <property type="entry name" value="LCL_NRPS-like"/>
    <property type="match status" value="2"/>
</dbReference>
<dbReference type="Gene3D" id="1.10.1200.10">
    <property type="entry name" value="ACP-like"/>
    <property type="match status" value="3"/>
</dbReference>
<dbReference type="GO" id="GO:0031177">
    <property type="term" value="F:phosphopantetheine binding"/>
    <property type="evidence" value="ECO:0007669"/>
    <property type="project" value="InterPro"/>
</dbReference>
<reference evidence="7 8" key="2">
    <citation type="journal article" date="2016" name="Genome Announc.">
        <title>Draft Genome Sequence of a Versatile Hydrocarbon-Degrading Bacterium, Rhodococcus pyridinivorans Strain KG-16, Collected from Oil Fields in India.</title>
        <authorList>
            <person name="Aggarwal R.K."/>
            <person name="Dawar C."/>
            <person name="Phanindranath R."/>
            <person name="Mutnuri L."/>
            <person name="Dayal A.M."/>
        </authorList>
    </citation>
    <scope>NUCLEOTIDE SEQUENCE [LARGE SCALE GENOMIC DNA]</scope>
    <source>
        <strain evidence="7 8">KG-16</strain>
    </source>
</reference>
<dbReference type="InterPro" id="IPR020806">
    <property type="entry name" value="PKS_PP-bd"/>
</dbReference>
<organism evidence="7 8">
    <name type="scientific">Rhodococcus pyridinivorans KG-16</name>
    <dbReference type="NCBI Taxonomy" id="1441730"/>
    <lineage>
        <taxon>Bacteria</taxon>
        <taxon>Bacillati</taxon>
        <taxon>Actinomycetota</taxon>
        <taxon>Actinomycetes</taxon>
        <taxon>Mycobacteriales</taxon>
        <taxon>Nocardiaceae</taxon>
        <taxon>Rhodococcus</taxon>
    </lineage>
</organism>
<feature type="domain" description="Carrier" evidence="6">
    <location>
        <begin position="2933"/>
        <end position="3008"/>
    </location>
</feature>
<dbReference type="PROSITE" id="PS50075">
    <property type="entry name" value="CARRIER"/>
    <property type="match status" value="3"/>
</dbReference>
<keyword evidence="4" id="KW-0597">Phosphoprotein</keyword>
<dbReference type="NCBIfam" id="TIGR01733">
    <property type="entry name" value="AA-adenyl-dom"/>
    <property type="match status" value="3"/>
</dbReference>
<dbReference type="PANTHER" id="PTHR45527">
    <property type="entry name" value="NONRIBOSOMAL PEPTIDE SYNTHETASE"/>
    <property type="match status" value="1"/>
</dbReference>
<dbReference type="GO" id="GO:0003824">
    <property type="term" value="F:catalytic activity"/>
    <property type="evidence" value="ECO:0007669"/>
    <property type="project" value="InterPro"/>
</dbReference>
<evidence type="ECO:0000256" key="5">
    <source>
        <dbReference type="SAM" id="MobiDB-lite"/>
    </source>
</evidence>
<keyword evidence="3" id="KW-0596">Phosphopantetheine</keyword>
<dbReference type="GO" id="GO:0008610">
    <property type="term" value="P:lipid biosynthetic process"/>
    <property type="evidence" value="ECO:0007669"/>
    <property type="project" value="UniProtKB-ARBA"/>
</dbReference>